<keyword evidence="6" id="KW-1185">Reference proteome</keyword>
<keyword evidence="4" id="KW-0406">Ion transport</keyword>
<dbReference type="InterPro" id="IPR007274">
    <property type="entry name" value="Cop_transporter"/>
</dbReference>
<reference evidence="5" key="1">
    <citation type="submission" date="2023-03" db="EMBL/GenBank/DDBJ databases">
        <title>Massive genome expansion in bonnet fungi (Mycena s.s.) driven by repeated elements and novel gene families across ecological guilds.</title>
        <authorList>
            <consortium name="Lawrence Berkeley National Laboratory"/>
            <person name="Harder C.B."/>
            <person name="Miyauchi S."/>
            <person name="Viragh M."/>
            <person name="Kuo A."/>
            <person name="Thoen E."/>
            <person name="Andreopoulos B."/>
            <person name="Lu D."/>
            <person name="Skrede I."/>
            <person name="Drula E."/>
            <person name="Henrissat B."/>
            <person name="Morin E."/>
            <person name="Kohler A."/>
            <person name="Barry K."/>
            <person name="LaButti K."/>
            <person name="Morin E."/>
            <person name="Salamov A."/>
            <person name="Lipzen A."/>
            <person name="Mereny Z."/>
            <person name="Hegedus B."/>
            <person name="Baldrian P."/>
            <person name="Stursova M."/>
            <person name="Weitz H."/>
            <person name="Taylor A."/>
            <person name="Grigoriev I.V."/>
            <person name="Nagy L.G."/>
            <person name="Martin F."/>
            <person name="Kauserud H."/>
        </authorList>
    </citation>
    <scope>NUCLEOTIDE SEQUENCE</scope>
    <source>
        <strain evidence="5">CBHHK067</strain>
    </source>
</reference>
<evidence type="ECO:0000256" key="2">
    <source>
        <dbReference type="ARBA" id="ARBA00022989"/>
    </source>
</evidence>
<keyword evidence="3 4" id="KW-0472">Membrane</keyword>
<name>A0AAD7DYZ7_MYCRO</name>
<feature type="transmembrane region" description="Helical" evidence="4">
    <location>
        <begin position="37"/>
        <end position="55"/>
    </location>
</feature>
<evidence type="ECO:0000313" key="5">
    <source>
        <dbReference type="EMBL" id="KAJ7701242.1"/>
    </source>
</evidence>
<sequence length="171" mass="18892">MDHHAPTPRCSMNMLWNTQIVNTCIVFRSWHVSSTTTFIASCAIIMALGIFYEALRAFQKKLDARIALELVNAPGSISLPADNDTDSEDGRTIRKTVPKGTTVPLFPRVMRATLYGASVFLSFFLMFVFMTYNAYLILATVLGAAIGHFLFSGTVDVDALLHEESKGIPCH</sequence>
<gene>
    <name evidence="5" type="ORF">B0H17DRAFT_1245978</name>
</gene>
<dbReference type="GO" id="GO:0016020">
    <property type="term" value="C:membrane"/>
    <property type="evidence" value="ECO:0007669"/>
    <property type="project" value="UniProtKB-SubCell"/>
</dbReference>
<accession>A0AAD7DYZ7</accession>
<comment type="similarity">
    <text evidence="4">Belongs to the copper transporter (Ctr) (TC 1.A.56) family. SLC31A subfamily.</text>
</comment>
<keyword evidence="4" id="KW-0186">Copper</keyword>
<dbReference type="PANTHER" id="PTHR12483">
    <property type="entry name" value="SOLUTE CARRIER FAMILY 31 COPPER TRANSPORTERS"/>
    <property type="match status" value="1"/>
</dbReference>
<dbReference type="EMBL" id="JARKIE010000018">
    <property type="protein sequence ID" value="KAJ7701242.1"/>
    <property type="molecule type" value="Genomic_DNA"/>
</dbReference>
<dbReference type="Proteomes" id="UP001221757">
    <property type="component" value="Unassembled WGS sequence"/>
</dbReference>
<evidence type="ECO:0000256" key="1">
    <source>
        <dbReference type="ARBA" id="ARBA00022692"/>
    </source>
</evidence>
<comment type="caution">
    <text evidence="5">The sequence shown here is derived from an EMBL/GenBank/DDBJ whole genome shotgun (WGS) entry which is preliminary data.</text>
</comment>
<evidence type="ECO:0000313" key="6">
    <source>
        <dbReference type="Proteomes" id="UP001221757"/>
    </source>
</evidence>
<organism evidence="5 6">
    <name type="scientific">Mycena rosella</name>
    <name type="common">Pink bonnet</name>
    <name type="synonym">Agaricus rosellus</name>
    <dbReference type="NCBI Taxonomy" id="1033263"/>
    <lineage>
        <taxon>Eukaryota</taxon>
        <taxon>Fungi</taxon>
        <taxon>Dikarya</taxon>
        <taxon>Basidiomycota</taxon>
        <taxon>Agaricomycotina</taxon>
        <taxon>Agaricomycetes</taxon>
        <taxon>Agaricomycetidae</taxon>
        <taxon>Agaricales</taxon>
        <taxon>Marasmiineae</taxon>
        <taxon>Mycenaceae</taxon>
        <taxon>Mycena</taxon>
    </lineage>
</organism>
<keyword evidence="2 4" id="KW-1133">Transmembrane helix</keyword>
<keyword evidence="4" id="KW-0187">Copper transport</keyword>
<dbReference type="GO" id="GO:0005375">
    <property type="term" value="F:copper ion transmembrane transporter activity"/>
    <property type="evidence" value="ECO:0007669"/>
    <property type="project" value="UniProtKB-UniRule"/>
</dbReference>
<dbReference type="PANTHER" id="PTHR12483:SF115">
    <property type="entry name" value="COPPER TRANSPORT PROTEIN"/>
    <property type="match status" value="1"/>
</dbReference>
<keyword evidence="1 4" id="KW-0812">Transmembrane</keyword>
<proteinExistence type="inferred from homology"/>
<evidence type="ECO:0000256" key="3">
    <source>
        <dbReference type="ARBA" id="ARBA00023136"/>
    </source>
</evidence>
<dbReference type="Pfam" id="PF04145">
    <property type="entry name" value="Ctr"/>
    <property type="match status" value="1"/>
</dbReference>
<evidence type="ECO:0000256" key="4">
    <source>
        <dbReference type="RuleBase" id="RU367022"/>
    </source>
</evidence>
<protein>
    <recommendedName>
        <fullName evidence="4">Copper transport protein</fullName>
    </recommendedName>
</protein>
<dbReference type="AlphaFoldDB" id="A0AAD7DYZ7"/>
<keyword evidence="4" id="KW-0813">Transport</keyword>
<comment type="subcellular location">
    <subcellularLocation>
        <location evidence="4">Membrane</location>
        <topology evidence="4">Multi-pass membrane protein</topology>
    </subcellularLocation>
</comment>